<evidence type="ECO:0000256" key="2">
    <source>
        <dbReference type="ARBA" id="ARBA00022448"/>
    </source>
</evidence>
<gene>
    <name evidence="9" type="primary">sugE</name>
    <name evidence="9" type="ORF">GCM10010954_24170</name>
</gene>
<dbReference type="FunFam" id="1.10.3730.20:FF:000001">
    <property type="entry name" value="Quaternary ammonium compound resistance transporter SugE"/>
    <property type="match status" value="1"/>
</dbReference>
<feature type="transmembrane region" description="Helical" evidence="8">
    <location>
        <begin position="58"/>
        <end position="78"/>
    </location>
</feature>
<accession>A0A917B835</accession>
<dbReference type="Pfam" id="PF00893">
    <property type="entry name" value="Multi_Drug_Res"/>
    <property type="match status" value="1"/>
</dbReference>
<evidence type="ECO:0000256" key="4">
    <source>
        <dbReference type="ARBA" id="ARBA00022692"/>
    </source>
</evidence>
<dbReference type="Gene3D" id="1.10.3730.20">
    <property type="match status" value="1"/>
</dbReference>
<feature type="transmembrane region" description="Helical" evidence="8">
    <location>
        <begin position="27"/>
        <end position="46"/>
    </location>
</feature>
<comment type="caution">
    <text evidence="9">The sequence shown here is derived from an EMBL/GenBank/DDBJ whole genome shotgun (WGS) entry which is preliminary data.</text>
</comment>
<dbReference type="Proteomes" id="UP000660110">
    <property type="component" value="Unassembled WGS sequence"/>
</dbReference>
<dbReference type="GO" id="GO:0005886">
    <property type="term" value="C:plasma membrane"/>
    <property type="evidence" value="ECO:0007669"/>
    <property type="project" value="UniProtKB-SubCell"/>
</dbReference>
<dbReference type="InterPro" id="IPR000390">
    <property type="entry name" value="Small_drug/metabolite_transptr"/>
</dbReference>
<dbReference type="InterPro" id="IPR037185">
    <property type="entry name" value="EmrE-like"/>
</dbReference>
<evidence type="ECO:0000256" key="3">
    <source>
        <dbReference type="ARBA" id="ARBA00022475"/>
    </source>
</evidence>
<feature type="transmembrane region" description="Helical" evidence="8">
    <location>
        <begin position="84"/>
        <end position="102"/>
    </location>
</feature>
<evidence type="ECO:0000313" key="9">
    <source>
        <dbReference type="EMBL" id="GGF24441.1"/>
    </source>
</evidence>
<keyword evidence="5 8" id="KW-1133">Transmembrane helix</keyword>
<evidence type="ECO:0000256" key="5">
    <source>
        <dbReference type="ARBA" id="ARBA00022989"/>
    </source>
</evidence>
<dbReference type="PANTHER" id="PTHR30561">
    <property type="entry name" value="SMR FAMILY PROTON-DEPENDENT DRUG EFFLUX TRANSPORTER SUGE"/>
    <property type="match status" value="1"/>
</dbReference>
<keyword evidence="3" id="KW-1003">Cell membrane</keyword>
<protein>
    <submittedName>
        <fullName evidence="9">QacE family quaternary ammonium compound efflux SMR transporter</fullName>
    </submittedName>
</protein>
<keyword evidence="2" id="KW-0813">Transport</keyword>
<proteinExistence type="inferred from homology"/>
<sequence length="116" mass="12287">MAWVYLLIGAVFEVGWAIGLKLSEGFSRPFISVATVIFIFISFYFFTKALRLVDIGTGYALFTGLGATGTAVIGMTFLGDGAGTGKVFFIVLLIVGVIGLKLSDGPKESVHTVQEG</sequence>
<name>A0A917B835_HALAA</name>
<dbReference type="EMBL" id="BMEL01000003">
    <property type="protein sequence ID" value="GGF24441.1"/>
    <property type="molecule type" value="Genomic_DNA"/>
</dbReference>
<dbReference type="RefSeq" id="WP_188377778.1">
    <property type="nucleotide sequence ID" value="NZ_BMEL01000003.1"/>
</dbReference>
<dbReference type="AlphaFoldDB" id="A0A917B835"/>
<dbReference type="InterPro" id="IPR045324">
    <property type="entry name" value="Small_multidrug_res"/>
</dbReference>
<keyword evidence="6 8" id="KW-0472">Membrane</keyword>
<keyword evidence="4 7" id="KW-0812">Transmembrane</keyword>
<evidence type="ECO:0000256" key="1">
    <source>
        <dbReference type="ARBA" id="ARBA00004651"/>
    </source>
</evidence>
<keyword evidence="10" id="KW-1185">Reference proteome</keyword>
<dbReference type="GO" id="GO:0022857">
    <property type="term" value="F:transmembrane transporter activity"/>
    <property type="evidence" value="ECO:0007669"/>
    <property type="project" value="InterPro"/>
</dbReference>
<reference evidence="9" key="1">
    <citation type="journal article" date="2014" name="Int. J. Syst. Evol. Microbiol.">
        <title>Complete genome sequence of Corynebacterium casei LMG S-19264T (=DSM 44701T), isolated from a smear-ripened cheese.</title>
        <authorList>
            <consortium name="US DOE Joint Genome Institute (JGI-PGF)"/>
            <person name="Walter F."/>
            <person name="Albersmeier A."/>
            <person name="Kalinowski J."/>
            <person name="Ruckert C."/>
        </authorList>
    </citation>
    <scope>NUCLEOTIDE SEQUENCE</scope>
    <source>
        <strain evidence="9">CGMCC 1.12153</strain>
    </source>
</reference>
<evidence type="ECO:0000256" key="8">
    <source>
        <dbReference type="SAM" id="Phobius"/>
    </source>
</evidence>
<comment type="subcellular location">
    <subcellularLocation>
        <location evidence="1 7">Cell membrane</location>
        <topology evidence="1 7">Multi-pass membrane protein</topology>
    </subcellularLocation>
</comment>
<comment type="similarity">
    <text evidence="7">Belongs to the drug/metabolite transporter (DMT) superfamily. Small multidrug resistance (SMR) (TC 2.A.7.1) family.</text>
</comment>
<reference evidence="9" key="2">
    <citation type="submission" date="2020-09" db="EMBL/GenBank/DDBJ databases">
        <authorList>
            <person name="Sun Q."/>
            <person name="Zhou Y."/>
        </authorList>
    </citation>
    <scope>NUCLEOTIDE SEQUENCE</scope>
    <source>
        <strain evidence="9">CGMCC 1.12153</strain>
    </source>
</reference>
<evidence type="ECO:0000256" key="6">
    <source>
        <dbReference type="ARBA" id="ARBA00023136"/>
    </source>
</evidence>
<dbReference type="SUPFAM" id="SSF103481">
    <property type="entry name" value="Multidrug resistance efflux transporter EmrE"/>
    <property type="match status" value="1"/>
</dbReference>
<evidence type="ECO:0000256" key="7">
    <source>
        <dbReference type="RuleBase" id="RU003942"/>
    </source>
</evidence>
<organism evidence="9 10">
    <name type="scientific">Halobacillus andaensis</name>
    <dbReference type="NCBI Taxonomy" id="1176239"/>
    <lineage>
        <taxon>Bacteria</taxon>
        <taxon>Bacillati</taxon>
        <taxon>Bacillota</taxon>
        <taxon>Bacilli</taxon>
        <taxon>Bacillales</taxon>
        <taxon>Bacillaceae</taxon>
        <taxon>Halobacillus</taxon>
    </lineage>
</organism>
<dbReference type="PANTHER" id="PTHR30561:SF0">
    <property type="entry name" value="GUANIDINIUM EXPORTER"/>
    <property type="match status" value="1"/>
</dbReference>
<evidence type="ECO:0000313" key="10">
    <source>
        <dbReference type="Proteomes" id="UP000660110"/>
    </source>
</evidence>